<protein>
    <recommendedName>
        <fullName evidence="3">F-box domain-containing protein</fullName>
    </recommendedName>
</protein>
<sequence>MSAPGILGLNALDARHQHLLALGVSTNQISLPCGLPAELWSIILDHLFDDHKALLSCLLACRVWGDFCRYHLYEIFSWSYLDKFDEDACSTFHPHPRFVRRFVISGSLCYGVSPEETEWLLPLAQRLDQFVSVAVLEFDSFEWDDVIGTTAWDKFTAARNFLSQIKDLNLSNVPLQPFRCILENICLYPSLEKFDYLPSHVELDDDDTILDFQSYMPSRSWHTISTENAPHVLPTFGLWTWLSAITFTSLQTIRLDFVPKSDLPSLSNYLRLLGGVLKSFRIRFAAPRDVYDFLESNALANSTGLERLDLAGLLRQYNDDQLWAGEESFKFFTMLPSTSLSVVKFILNPRDSQGPSPGPSRLSAIDELLATSGKFSLLRNVHLRVGYKDEQHLSEALVLCHKRRLVTVSFRRHV</sequence>
<gene>
    <name evidence="1" type="ORF">F5878DRAFT_727832</name>
</gene>
<evidence type="ECO:0000313" key="1">
    <source>
        <dbReference type="EMBL" id="KAJ3834984.1"/>
    </source>
</evidence>
<comment type="caution">
    <text evidence="1">The sequence shown here is derived from an EMBL/GenBank/DDBJ whole genome shotgun (WGS) entry which is preliminary data.</text>
</comment>
<reference evidence="1" key="1">
    <citation type="submission" date="2022-08" db="EMBL/GenBank/DDBJ databases">
        <authorList>
            <consortium name="DOE Joint Genome Institute"/>
            <person name="Min B."/>
            <person name="Riley R."/>
            <person name="Sierra-Patev S."/>
            <person name="Naranjo-Ortiz M."/>
            <person name="Looney B."/>
            <person name="Konkel Z."/>
            <person name="Slot J.C."/>
            <person name="Sakamoto Y."/>
            <person name="Steenwyk J.L."/>
            <person name="Rokas A."/>
            <person name="Carro J."/>
            <person name="Camarero S."/>
            <person name="Ferreira P."/>
            <person name="Molpeceres G."/>
            <person name="Ruiz-Duenas F.J."/>
            <person name="Serrano A."/>
            <person name="Henrissat B."/>
            <person name="Drula E."/>
            <person name="Hughes K.W."/>
            <person name="Mata J.L."/>
            <person name="Ishikawa N.K."/>
            <person name="Vargas-Isla R."/>
            <person name="Ushijima S."/>
            <person name="Smith C.A."/>
            <person name="Ahrendt S."/>
            <person name="Andreopoulos W."/>
            <person name="He G."/>
            <person name="Labutti K."/>
            <person name="Lipzen A."/>
            <person name="Ng V."/>
            <person name="Sandor L."/>
            <person name="Barry K."/>
            <person name="Martinez A.T."/>
            <person name="Xiao Y."/>
            <person name="Gibbons J.G."/>
            <person name="Terashima K."/>
            <person name="Hibbett D.S."/>
            <person name="Grigoriev I.V."/>
        </authorList>
    </citation>
    <scope>NUCLEOTIDE SEQUENCE</scope>
    <source>
        <strain evidence="1">TFB9207</strain>
    </source>
</reference>
<evidence type="ECO:0008006" key="3">
    <source>
        <dbReference type="Google" id="ProtNLM"/>
    </source>
</evidence>
<keyword evidence="2" id="KW-1185">Reference proteome</keyword>
<accession>A0AA38P2B7</accession>
<name>A0AA38P2B7_9AGAR</name>
<dbReference type="Proteomes" id="UP001163846">
    <property type="component" value="Unassembled WGS sequence"/>
</dbReference>
<evidence type="ECO:0000313" key="2">
    <source>
        <dbReference type="Proteomes" id="UP001163846"/>
    </source>
</evidence>
<organism evidence="1 2">
    <name type="scientific">Lentinula raphanica</name>
    <dbReference type="NCBI Taxonomy" id="153919"/>
    <lineage>
        <taxon>Eukaryota</taxon>
        <taxon>Fungi</taxon>
        <taxon>Dikarya</taxon>
        <taxon>Basidiomycota</taxon>
        <taxon>Agaricomycotina</taxon>
        <taxon>Agaricomycetes</taxon>
        <taxon>Agaricomycetidae</taxon>
        <taxon>Agaricales</taxon>
        <taxon>Marasmiineae</taxon>
        <taxon>Omphalotaceae</taxon>
        <taxon>Lentinula</taxon>
    </lineage>
</organism>
<dbReference type="EMBL" id="MU806461">
    <property type="protein sequence ID" value="KAJ3834984.1"/>
    <property type="molecule type" value="Genomic_DNA"/>
</dbReference>
<proteinExistence type="predicted"/>
<dbReference type="AlphaFoldDB" id="A0AA38P2B7"/>